<dbReference type="InterPro" id="IPR006311">
    <property type="entry name" value="TAT_signal"/>
</dbReference>
<sequence length="170" mass="18647">MMRFEDLPVADTGRLRDRLRESPSRRGFLARVLGAGTAVGVGSLALVNRGGSQVRAQAAYFLDYTDTSTGPCATYARDHTENGIQCGPSPMCRDGSCCWKYRSGAGNVVAWHKNGPGVDRYYTHRPDDCWGGVYDSWHWKFSDGRTYRCSDGWTCSGSGSCVATICPWAI</sequence>
<evidence type="ECO:0000313" key="1">
    <source>
        <dbReference type="EMBL" id="KUG52841.1"/>
    </source>
</evidence>
<keyword evidence="2" id="KW-1185">Reference proteome</keyword>
<reference evidence="1 2" key="1">
    <citation type="submission" date="2015-12" db="EMBL/GenBank/DDBJ databases">
        <title>Serinicoccus chungangenesis strain CD08_5 genome sequencing and assembly.</title>
        <authorList>
            <person name="Chander A.M."/>
            <person name="Kaur G."/>
            <person name="Nair G.R."/>
            <person name="Dhawan D.K."/>
            <person name="Kochhar R.K."/>
            <person name="Mayilraj S."/>
            <person name="Bhadada S.K."/>
        </authorList>
    </citation>
    <scope>NUCLEOTIDE SEQUENCE [LARGE SCALE GENOMIC DNA]</scope>
    <source>
        <strain evidence="1 2">CD08_5</strain>
    </source>
</reference>
<dbReference type="EMBL" id="LQBL01000029">
    <property type="protein sequence ID" value="KUG52841.1"/>
    <property type="molecule type" value="Genomic_DNA"/>
</dbReference>
<dbReference type="PROSITE" id="PS51318">
    <property type="entry name" value="TAT"/>
    <property type="match status" value="1"/>
</dbReference>
<evidence type="ECO:0000313" key="2">
    <source>
        <dbReference type="Proteomes" id="UP000054837"/>
    </source>
</evidence>
<dbReference type="Proteomes" id="UP000054837">
    <property type="component" value="Unassembled WGS sequence"/>
</dbReference>
<name>A0A0W8I461_9MICO</name>
<gene>
    <name evidence="1" type="ORF">AVL62_14830</name>
</gene>
<accession>A0A0W8I461</accession>
<protein>
    <submittedName>
        <fullName evidence="1">Uncharacterized protein</fullName>
    </submittedName>
</protein>
<dbReference type="STRING" id="767452.AVL62_14830"/>
<dbReference type="AlphaFoldDB" id="A0A0W8I461"/>
<organism evidence="1 2">
    <name type="scientific">Serinicoccus chungangensis</name>
    <dbReference type="NCBI Taxonomy" id="767452"/>
    <lineage>
        <taxon>Bacteria</taxon>
        <taxon>Bacillati</taxon>
        <taxon>Actinomycetota</taxon>
        <taxon>Actinomycetes</taxon>
        <taxon>Micrococcales</taxon>
        <taxon>Ornithinimicrobiaceae</taxon>
        <taxon>Serinicoccus</taxon>
    </lineage>
</organism>
<dbReference type="RefSeq" id="WP_058891915.1">
    <property type="nucleotide sequence ID" value="NZ_LQBL01000029.1"/>
</dbReference>
<dbReference type="OrthoDB" id="5620138at2"/>
<comment type="caution">
    <text evidence="1">The sequence shown here is derived from an EMBL/GenBank/DDBJ whole genome shotgun (WGS) entry which is preliminary data.</text>
</comment>
<proteinExistence type="predicted"/>